<keyword evidence="1" id="KW-0677">Repeat</keyword>
<proteinExistence type="predicted"/>
<dbReference type="OrthoDB" id="420195at2759"/>
<dbReference type="GO" id="GO:0051879">
    <property type="term" value="F:Hsp90 protein binding"/>
    <property type="evidence" value="ECO:0007669"/>
    <property type="project" value="InterPro"/>
</dbReference>
<reference evidence="5 6" key="1">
    <citation type="submission" date="2020-08" db="EMBL/GenBank/DDBJ databases">
        <authorList>
            <person name="Koutsovoulos G."/>
            <person name="Danchin GJ E."/>
        </authorList>
    </citation>
    <scope>NUCLEOTIDE SEQUENCE [LARGE SCALE GENOMIC DNA]</scope>
</reference>
<dbReference type="GO" id="GO:0005829">
    <property type="term" value="C:cytosol"/>
    <property type="evidence" value="ECO:0007669"/>
    <property type="project" value="TreeGrafter"/>
</dbReference>
<organism evidence="5 6">
    <name type="scientific">Meloidogyne enterolobii</name>
    <name type="common">Root-knot nematode worm</name>
    <name type="synonym">Meloidogyne mayaguensis</name>
    <dbReference type="NCBI Taxonomy" id="390850"/>
    <lineage>
        <taxon>Eukaryota</taxon>
        <taxon>Metazoa</taxon>
        <taxon>Ecdysozoa</taxon>
        <taxon>Nematoda</taxon>
        <taxon>Chromadorea</taxon>
        <taxon>Rhabditida</taxon>
        <taxon>Tylenchina</taxon>
        <taxon>Tylenchomorpha</taxon>
        <taxon>Tylenchoidea</taxon>
        <taxon>Meloidogynidae</taxon>
        <taxon>Meloidogyninae</taxon>
        <taxon>Meloidogyne</taxon>
    </lineage>
</organism>
<dbReference type="Proteomes" id="UP000580250">
    <property type="component" value="Unassembled WGS sequence"/>
</dbReference>
<gene>
    <name evidence="5" type="ORF">MENT_LOCUS21852</name>
</gene>
<dbReference type="GO" id="GO:0006457">
    <property type="term" value="P:protein folding"/>
    <property type="evidence" value="ECO:0007669"/>
    <property type="project" value="TreeGrafter"/>
</dbReference>
<protein>
    <recommendedName>
        <fullName evidence="4">Cns1/TTC4 wheel domain-containing protein</fullName>
    </recommendedName>
</protein>
<dbReference type="EMBL" id="CAJEWN010000168">
    <property type="protein sequence ID" value="CAD2170445.1"/>
    <property type="molecule type" value="Genomic_DNA"/>
</dbReference>
<dbReference type="Pfam" id="PF18972">
    <property type="entry name" value="Wheel"/>
    <property type="match status" value="1"/>
</dbReference>
<dbReference type="CDD" id="cd21377">
    <property type="entry name" value="CTWD_Cns1-like"/>
    <property type="match status" value="1"/>
</dbReference>
<keyword evidence="3" id="KW-0175">Coiled coil</keyword>
<comment type="caution">
    <text evidence="5">The sequence shown here is derived from an EMBL/GenBank/DDBJ whole genome shotgun (WGS) entry which is preliminary data.</text>
</comment>
<feature type="domain" description="Cns1/TTC4 wheel" evidence="4">
    <location>
        <begin position="110"/>
        <end position="212"/>
    </location>
</feature>
<name>A0A6V7V659_MELEN</name>
<dbReference type="GO" id="GO:0005634">
    <property type="term" value="C:nucleus"/>
    <property type="evidence" value="ECO:0007669"/>
    <property type="project" value="TreeGrafter"/>
</dbReference>
<dbReference type="AlphaFoldDB" id="A0A6V7V659"/>
<sequence>MQILFLFLNILNSMEDLAKKLDEDLDKFMQDFAAKKEKSRGGESFNFSEWCKEIDQHPAFIKELKTGPDGQYSAEIQALQALKYDKQSNSHKVSIRDDVTYQKNISSSNDQQHVFPLVILYPEYCQTDFIRECPDDELFGDVLYEVFEQPAEWDKEEHKFRASNVLLCMSLKSKDGQNPIVREILPNVHSLGEVLKWPDVVISEGVPALQIYTKEWFSSNMKLIDKKKRIFIKNLLFLIRKFFEDVYGQFRGESKNIFYKLSKTCLNIF</sequence>
<evidence type="ECO:0000256" key="1">
    <source>
        <dbReference type="ARBA" id="ARBA00022737"/>
    </source>
</evidence>
<keyword evidence="2" id="KW-0802">TPR repeat</keyword>
<evidence type="ECO:0000313" key="6">
    <source>
        <dbReference type="Proteomes" id="UP000580250"/>
    </source>
</evidence>
<dbReference type="GO" id="GO:0030544">
    <property type="term" value="F:Hsp70 protein binding"/>
    <property type="evidence" value="ECO:0007669"/>
    <property type="project" value="TreeGrafter"/>
</dbReference>
<accession>A0A6V7V659</accession>
<dbReference type="InterPro" id="IPR044059">
    <property type="entry name" value="Csn1/TTC4_wheel"/>
</dbReference>
<dbReference type="PANTHER" id="PTHR46035">
    <property type="entry name" value="TETRATRICOPEPTIDE REPEAT PROTEIN 4"/>
    <property type="match status" value="1"/>
</dbReference>
<evidence type="ECO:0000256" key="3">
    <source>
        <dbReference type="SAM" id="Coils"/>
    </source>
</evidence>
<evidence type="ECO:0000313" key="5">
    <source>
        <dbReference type="EMBL" id="CAD2170445.1"/>
    </source>
</evidence>
<dbReference type="PANTHER" id="PTHR46035:SF3">
    <property type="entry name" value="TRANSLOCATION PROTEIN SEC72"/>
    <property type="match status" value="1"/>
</dbReference>
<evidence type="ECO:0000259" key="4">
    <source>
        <dbReference type="Pfam" id="PF18972"/>
    </source>
</evidence>
<evidence type="ECO:0000256" key="2">
    <source>
        <dbReference type="ARBA" id="ARBA00022803"/>
    </source>
</evidence>
<feature type="coiled-coil region" evidence="3">
    <location>
        <begin position="11"/>
        <end position="38"/>
    </location>
</feature>